<keyword evidence="1" id="KW-0812">Transmembrane</keyword>
<keyword evidence="3" id="KW-1185">Reference proteome</keyword>
<feature type="transmembrane region" description="Helical" evidence="1">
    <location>
        <begin position="25"/>
        <end position="46"/>
    </location>
</feature>
<proteinExistence type="predicted"/>
<dbReference type="OrthoDB" id="5279542at2759"/>
<evidence type="ECO:0000313" key="3">
    <source>
        <dbReference type="Proteomes" id="UP000182658"/>
    </source>
</evidence>
<keyword evidence="1" id="KW-0472">Membrane</keyword>
<evidence type="ECO:0000256" key="1">
    <source>
        <dbReference type="SAM" id="Phobius"/>
    </source>
</evidence>
<keyword evidence="1" id="KW-1133">Transmembrane helix</keyword>
<dbReference type="InParanoid" id="A0A1J7IPU7"/>
<dbReference type="EMBL" id="KV875097">
    <property type="protein sequence ID" value="OIW29639.1"/>
    <property type="molecule type" value="Genomic_DNA"/>
</dbReference>
<name>A0A1J7IPU7_9PEZI</name>
<feature type="transmembrane region" description="Helical" evidence="1">
    <location>
        <begin position="66"/>
        <end position="89"/>
    </location>
</feature>
<dbReference type="AlphaFoldDB" id="A0A1J7IPU7"/>
<feature type="transmembrane region" description="Helical" evidence="1">
    <location>
        <begin position="168"/>
        <end position="189"/>
    </location>
</feature>
<evidence type="ECO:0008006" key="4">
    <source>
        <dbReference type="Google" id="ProtNLM"/>
    </source>
</evidence>
<protein>
    <recommendedName>
        <fullName evidence="4">MARVEL domain-containing protein</fullName>
    </recommendedName>
</protein>
<feature type="transmembrane region" description="Helical" evidence="1">
    <location>
        <begin position="101"/>
        <end position="125"/>
    </location>
</feature>
<sequence length="258" mass="28482">MGKAGYHDLDRGTPLVSRGWHIAKIVLRVFSILLSCGAIGLEVPTALKYKEEANRLQLDYDSVVDIAITVGPPLLMTLWDTIEFITLCVRRGGRRGLHPGFHVALELVFWLAAAVLTALIARIAFVAGDNADYIRGVLDSGDDSSSSDSIIGYADLQIFEGFALKTKIAAALFALLAVTRFVLFVRACVETDHRRKARRQRRNPIIVTSHHEGEASVPLTAYDPVGPLAAPPQYYDYAKPVVQVNVSEHPVYHQQSRY</sequence>
<dbReference type="Proteomes" id="UP000182658">
    <property type="component" value="Unassembled WGS sequence"/>
</dbReference>
<gene>
    <name evidence="2" type="ORF">CONLIGDRAFT_643724</name>
</gene>
<dbReference type="STRING" id="1408157.A0A1J7IPU7"/>
<evidence type="ECO:0000313" key="2">
    <source>
        <dbReference type="EMBL" id="OIW29639.1"/>
    </source>
</evidence>
<organism evidence="2 3">
    <name type="scientific">Coniochaeta ligniaria NRRL 30616</name>
    <dbReference type="NCBI Taxonomy" id="1408157"/>
    <lineage>
        <taxon>Eukaryota</taxon>
        <taxon>Fungi</taxon>
        <taxon>Dikarya</taxon>
        <taxon>Ascomycota</taxon>
        <taxon>Pezizomycotina</taxon>
        <taxon>Sordariomycetes</taxon>
        <taxon>Sordariomycetidae</taxon>
        <taxon>Coniochaetales</taxon>
        <taxon>Coniochaetaceae</taxon>
        <taxon>Coniochaeta</taxon>
    </lineage>
</organism>
<reference evidence="2 3" key="1">
    <citation type="submission" date="2016-10" db="EMBL/GenBank/DDBJ databases">
        <title>Draft genome sequence of Coniochaeta ligniaria NRRL30616, a lignocellulolytic fungus for bioabatement of inhibitors in plant biomass hydrolysates.</title>
        <authorList>
            <consortium name="DOE Joint Genome Institute"/>
            <person name="Jimenez D.J."/>
            <person name="Hector R.E."/>
            <person name="Riley R."/>
            <person name="Sun H."/>
            <person name="Grigoriev I.V."/>
            <person name="Van Elsas J.D."/>
            <person name="Nichols N.N."/>
        </authorList>
    </citation>
    <scope>NUCLEOTIDE SEQUENCE [LARGE SCALE GENOMIC DNA]</scope>
    <source>
        <strain evidence="2 3">NRRL 30616</strain>
    </source>
</reference>
<accession>A0A1J7IPU7</accession>